<dbReference type="KEGG" id="vg:13994237"/>
<evidence type="ECO:0000313" key="1">
    <source>
        <dbReference type="EMBL" id="AFC21946.1"/>
    </source>
</evidence>
<reference evidence="1 2" key="1">
    <citation type="journal article" date="2014" name="Virology">
        <title>Supersize me: Cronobacter sakazakii phage GAP32.</title>
        <authorList>
            <person name="Abbasifar R."/>
            <person name="Griffiths M.W."/>
            <person name="Sabour P.M."/>
            <person name="Ackermann H.-W."/>
            <person name="Vandersteegen K."/>
            <person name="Lavigne R."/>
            <person name="Noben J.-P."/>
            <person name="Villa A.A."/>
            <person name="Abbasifar A."/>
            <person name="Nash J.H.E."/>
            <person name="Kropinski A.M."/>
        </authorList>
    </citation>
    <scope>NUCLEOTIDE SEQUENCE [LARGE SCALE GENOMIC DNA]</scope>
    <source>
        <strain evidence="1">GAP-32</strain>
    </source>
</reference>
<name>K4F6P2_9CAUD</name>
<dbReference type="Proteomes" id="UP000000457">
    <property type="component" value="Segment"/>
</dbReference>
<keyword evidence="2" id="KW-1185">Reference proteome</keyword>
<sequence>MENISGIIGVTDYGVDTTTRIYNTPPDRERGIAKSVVTLREVYAWSESHYGLSAN</sequence>
<gene>
    <name evidence="1" type="ORF">GAP32_487A</name>
</gene>
<evidence type="ECO:0000313" key="2">
    <source>
        <dbReference type="Proteomes" id="UP000000457"/>
    </source>
</evidence>
<proteinExistence type="predicted"/>
<dbReference type="EMBL" id="JN882285">
    <property type="protein sequence ID" value="AFC21946.1"/>
    <property type="molecule type" value="Genomic_DNA"/>
</dbReference>
<organism evidence="1 2">
    <name type="scientific">Cronobacter phage vB_CsaM_GAP32</name>
    <dbReference type="NCBI Taxonomy" id="1141136"/>
    <lineage>
        <taxon>Viruses</taxon>
        <taxon>Duplodnaviria</taxon>
        <taxon>Heunggongvirae</taxon>
        <taxon>Uroviricota</taxon>
        <taxon>Caudoviricetes</taxon>
        <taxon>Mimasvirus</taxon>
        <taxon>Mimasvirus GAP32</taxon>
    </lineage>
</organism>
<protein>
    <submittedName>
        <fullName evidence="1">Uncharacterized protein</fullName>
    </submittedName>
</protein>
<accession>K4F6P2</accession>
<dbReference type="GeneID" id="13994237"/>
<dbReference type="RefSeq" id="YP_006987601.1">
    <property type="nucleotide sequence ID" value="NC_019401.1"/>
</dbReference>